<name>A0A8H3RWN3_9EURO</name>
<organism evidence="1 2">
    <name type="scientific">Aspergillus udagawae</name>
    <dbReference type="NCBI Taxonomy" id="91492"/>
    <lineage>
        <taxon>Eukaryota</taxon>
        <taxon>Fungi</taxon>
        <taxon>Dikarya</taxon>
        <taxon>Ascomycota</taxon>
        <taxon>Pezizomycotina</taxon>
        <taxon>Eurotiomycetes</taxon>
        <taxon>Eurotiomycetidae</taxon>
        <taxon>Eurotiales</taxon>
        <taxon>Aspergillaceae</taxon>
        <taxon>Aspergillus</taxon>
        <taxon>Aspergillus subgen. Fumigati</taxon>
    </lineage>
</organism>
<reference evidence="1 2" key="1">
    <citation type="submission" date="2020-01" db="EMBL/GenBank/DDBJ databases">
        <title>Draft genome sequence of Aspergillus udagawae IFM 46972.</title>
        <authorList>
            <person name="Takahashi H."/>
            <person name="Yaguchi T."/>
        </authorList>
    </citation>
    <scope>NUCLEOTIDE SEQUENCE [LARGE SCALE GENOMIC DNA]</scope>
    <source>
        <strain evidence="1 2">IFM 46972</strain>
    </source>
</reference>
<gene>
    <name evidence="1" type="ORF">IFM46972_06257</name>
</gene>
<dbReference type="EMBL" id="BLKC01000041">
    <property type="protein sequence ID" value="GFF40566.1"/>
    <property type="molecule type" value="Genomic_DNA"/>
</dbReference>
<dbReference type="Proteomes" id="UP000465221">
    <property type="component" value="Unassembled WGS sequence"/>
</dbReference>
<dbReference type="AlphaFoldDB" id="A0A8H3RWN3"/>
<accession>A0A8H3RWN3</accession>
<proteinExistence type="predicted"/>
<evidence type="ECO:0000313" key="2">
    <source>
        <dbReference type="Proteomes" id="UP000465221"/>
    </source>
</evidence>
<comment type="caution">
    <text evidence="1">The sequence shown here is derived from an EMBL/GenBank/DDBJ whole genome shotgun (WGS) entry which is preliminary data.</text>
</comment>
<protein>
    <submittedName>
        <fullName evidence="1">Uncharacterized protein</fullName>
    </submittedName>
</protein>
<sequence>MSFDLLERRKEKFILWIPAGPTSNPPPFIATINVFFTGQLRRSDQPDLWELNLSDISPPLRNGTVYHYWFKIQDSSPEHLGFIRVTDPIAYTIDYRATGTRDEQIQPASVIDHMQPASVIKFRDGKLWPCDIDGNEPSQVAPPPQDAIPDNNHMVIYELPASWAKYKQIGDLQVDVSTFTDVLALFDLQTAGDHFRDISSVANEAIVADLGINALELLPAADAK</sequence>
<evidence type="ECO:0000313" key="1">
    <source>
        <dbReference type="EMBL" id="GFF40566.1"/>
    </source>
</evidence>